<dbReference type="InterPro" id="IPR021317">
    <property type="entry name" value="DUF2917"/>
</dbReference>
<name>A0ABS1JW62_9BURK</name>
<dbReference type="RefSeq" id="WP_201693196.1">
    <property type="nucleotide sequence ID" value="NZ_JAEQND010000019.1"/>
</dbReference>
<dbReference type="EMBL" id="JAEQND010000019">
    <property type="protein sequence ID" value="MBL0428554.1"/>
    <property type="molecule type" value="Genomic_DNA"/>
</dbReference>
<sequence length="101" mass="11310">MQHDAQPTSFIARLFGGAPAPRRVTRWSAAQVRQGTTREFPCGGRMTVHCRDGEAWITHDGDPRDVVLQAPQSYTADRSGRMTLHALKGNCVVEFEEEVER</sequence>
<comment type="caution">
    <text evidence="1">The sequence shown here is derived from an EMBL/GenBank/DDBJ whole genome shotgun (WGS) entry which is preliminary data.</text>
</comment>
<dbReference type="Proteomes" id="UP000622707">
    <property type="component" value="Unassembled WGS sequence"/>
</dbReference>
<keyword evidence="2" id="KW-1185">Reference proteome</keyword>
<accession>A0ABS1JW62</accession>
<reference evidence="1 2" key="1">
    <citation type="journal article" date="2017" name="Int. J. Syst. Evol. Microbiol.">
        <title>Ramlibacter alkalitolerans sp. nov., alkali-tolerant bacterium isolated from soil of ginseng.</title>
        <authorList>
            <person name="Lee D.H."/>
            <person name="Cha C.J."/>
        </authorList>
    </citation>
    <scope>NUCLEOTIDE SEQUENCE [LARGE SCALE GENOMIC DNA]</scope>
    <source>
        <strain evidence="1 2">KACC 19305</strain>
    </source>
</reference>
<evidence type="ECO:0000313" key="2">
    <source>
        <dbReference type="Proteomes" id="UP000622707"/>
    </source>
</evidence>
<dbReference type="Pfam" id="PF11142">
    <property type="entry name" value="DUF2917"/>
    <property type="match status" value="1"/>
</dbReference>
<gene>
    <name evidence="1" type="ORF">JI746_25840</name>
</gene>
<organism evidence="1 2">
    <name type="scientific">Ramlibacter alkalitolerans</name>
    <dbReference type="NCBI Taxonomy" id="2039631"/>
    <lineage>
        <taxon>Bacteria</taxon>
        <taxon>Pseudomonadati</taxon>
        <taxon>Pseudomonadota</taxon>
        <taxon>Betaproteobacteria</taxon>
        <taxon>Burkholderiales</taxon>
        <taxon>Comamonadaceae</taxon>
        <taxon>Ramlibacter</taxon>
    </lineage>
</organism>
<evidence type="ECO:0000313" key="1">
    <source>
        <dbReference type="EMBL" id="MBL0428554.1"/>
    </source>
</evidence>
<proteinExistence type="predicted"/>
<protein>
    <submittedName>
        <fullName evidence="1">DUF2917 domain-containing protein</fullName>
    </submittedName>
</protein>